<dbReference type="RefSeq" id="WP_270045146.1">
    <property type="nucleotide sequence ID" value="NZ_JAPDOD010000054.1"/>
</dbReference>
<keyword evidence="3" id="KW-0804">Transcription</keyword>
<evidence type="ECO:0000313" key="6">
    <source>
        <dbReference type="Proteomes" id="UP001149140"/>
    </source>
</evidence>
<name>A0A9X3SAC9_9ACTN</name>
<dbReference type="EMBL" id="JAPDOD010000054">
    <property type="protein sequence ID" value="MDA0165883.1"/>
    <property type="molecule type" value="Genomic_DNA"/>
</dbReference>
<dbReference type="Gene3D" id="1.20.120.530">
    <property type="entry name" value="GntR ligand-binding domain-like"/>
    <property type="match status" value="1"/>
</dbReference>
<keyword evidence="1" id="KW-0805">Transcription regulation</keyword>
<dbReference type="Proteomes" id="UP001149140">
    <property type="component" value="Unassembled WGS sequence"/>
</dbReference>
<accession>A0A9X3SAC9</accession>
<organism evidence="5 6">
    <name type="scientific">Solirubrobacter ginsenosidimutans</name>
    <dbReference type="NCBI Taxonomy" id="490573"/>
    <lineage>
        <taxon>Bacteria</taxon>
        <taxon>Bacillati</taxon>
        <taxon>Actinomycetota</taxon>
        <taxon>Thermoleophilia</taxon>
        <taxon>Solirubrobacterales</taxon>
        <taxon>Solirubrobacteraceae</taxon>
        <taxon>Solirubrobacter</taxon>
    </lineage>
</organism>
<sequence>MQLKAAPAPSNVDVAVEALRDAIVDGQLKPGQRLKEIPLAEQLGVSRGPIRDALRLLERDGLIDVIPNRGAVVPEVHALDVLEVYALRAAFGSLALQKLMLEERFPAEALDRELRRLRGAVERGNVRKAGDADLAYQSTIIAASGLNRVTREFERLTWQVRAFMTALEIGYEDKLPRILAEVEALHAAIVARKAIEAEALWREKYERWVRNLVELLPETFDEALWTALTSGRPR</sequence>
<dbReference type="InterPro" id="IPR036390">
    <property type="entry name" value="WH_DNA-bd_sf"/>
</dbReference>
<dbReference type="GO" id="GO:0003700">
    <property type="term" value="F:DNA-binding transcription factor activity"/>
    <property type="evidence" value="ECO:0007669"/>
    <property type="project" value="InterPro"/>
</dbReference>
<dbReference type="SMART" id="SM00345">
    <property type="entry name" value="HTH_GNTR"/>
    <property type="match status" value="1"/>
</dbReference>
<protein>
    <submittedName>
        <fullName evidence="5">GntR family transcriptional regulator</fullName>
    </submittedName>
</protein>
<dbReference type="InterPro" id="IPR000524">
    <property type="entry name" value="Tscrpt_reg_HTH_GntR"/>
</dbReference>
<evidence type="ECO:0000256" key="3">
    <source>
        <dbReference type="ARBA" id="ARBA00023163"/>
    </source>
</evidence>
<dbReference type="PROSITE" id="PS50949">
    <property type="entry name" value="HTH_GNTR"/>
    <property type="match status" value="1"/>
</dbReference>
<dbReference type="CDD" id="cd07377">
    <property type="entry name" value="WHTH_GntR"/>
    <property type="match status" value="1"/>
</dbReference>
<evidence type="ECO:0000313" key="5">
    <source>
        <dbReference type="EMBL" id="MDA0165883.1"/>
    </source>
</evidence>
<evidence type="ECO:0000256" key="2">
    <source>
        <dbReference type="ARBA" id="ARBA00023125"/>
    </source>
</evidence>
<dbReference type="PANTHER" id="PTHR43537">
    <property type="entry name" value="TRANSCRIPTIONAL REGULATOR, GNTR FAMILY"/>
    <property type="match status" value="1"/>
</dbReference>
<dbReference type="PRINTS" id="PR00035">
    <property type="entry name" value="HTHGNTR"/>
</dbReference>
<dbReference type="Pfam" id="PF07729">
    <property type="entry name" value="FCD"/>
    <property type="match status" value="1"/>
</dbReference>
<dbReference type="AlphaFoldDB" id="A0A9X3SAC9"/>
<dbReference type="InterPro" id="IPR036388">
    <property type="entry name" value="WH-like_DNA-bd_sf"/>
</dbReference>
<dbReference type="SUPFAM" id="SSF46785">
    <property type="entry name" value="Winged helix' DNA-binding domain"/>
    <property type="match status" value="1"/>
</dbReference>
<dbReference type="Pfam" id="PF00392">
    <property type="entry name" value="GntR"/>
    <property type="match status" value="1"/>
</dbReference>
<dbReference type="PANTHER" id="PTHR43537:SF24">
    <property type="entry name" value="GLUCONATE OPERON TRANSCRIPTIONAL REPRESSOR"/>
    <property type="match status" value="1"/>
</dbReference>
<reference evidence="5" key="1">
    <citation type="submission" date="2022-10" db="EMBL/GenBank/DDBJ databases">
        <title>The WGS of Solirubrobacter ginsenosidimutans DSM 21036.</title>
        <authorList>
            <person name="Jiang Z."/>
        </authorList>
    </citation>
    <scope>NUCLEOTIDE SEQUENCE</scope>
    <source>
        <strain evidence="5">DSM 21036</strain>
    </source>
</reference>
<dbReference type="GO" id="GO:0003677">
    <property type="term" value="F:DNA binding"/>
    <property type="evidence" value="ECO:0007669"/>
    <property type="project" value="UniProtKB-KW"/>
</dbReference>
<dbReference type="InterPro" id="IPR011711">
    <property type="entry name" value="GntR_C"/>
</dbReference>
<dbReference type="SUPFAM" id="SSF48008">
    <property type="entry name" value="GntR ligand-binding domain-like"/>
    <property type="match status" value="1"/>
</dbReference>
<proteinExistence type="predicted"/>
<keyword evidence="2" id="KW-0238">DNA-binding</keyword>
<feature type="domain" description="HTH gntR-type" evidence="4">
    <location>
        <begin position="9"/>
        <end position="76"/>
    </location>
</feature>
<keyword evidence="6" id="KW-1185">Reference proteome</keyword>
<dbReference type="Gene3D" id="1.10.10.10">
    <property type="entry name" value="Winged helix-like DNA-binding domain superfamily/Winged helix DNA-binding domain"/>
    <property type="match status" value="1"/>
</dbReference>
<evidence type="ECO:0000259" key="4">
    <source>
        <dbReference type="PROSITE" id="PS50949"/>
    </source>
</evidence>
<comment type="caution">
    <text evidence="5">The sequence shown here is derived from an EMBL/GenBank/DDBJ whole genome shotgun (WGS) entry which is preliminary data.</text>
</comment>
<evidence type="ECO:0000256" key="1">
    <source>
        <dbReference type="ARBA" id="ARBA00023015"/>
    </source>
</evidence>
<gene>
    <name evidence="5" type="ORF">OM076_36800</name>
</gene>
<dbReference type="InterPro" id="IPR008920">
    <property type="entry name" value="TF_FadR/GntR_C"/>
</dbReference>